<dbReference type="SUPFAM" id="SSF55804">
    <property type="entry name" value="Phoshotransferase/anion transport protein"/>
    <property type="match status" value="1"/>
</dbReference>
<protein>
    <submittedName>
        <fullName evidence="2">PTS sugar transporter subunit IIA</fullName>
    </submittedName>
</protein>
<dbReference type="PANTHER" id="PTHR47738">
    <property type="entry name" value="PTS SYSTEM FRUCTOSE-LIKE EIIA COMPONENT-RELATED"/>
    <property type="match status" value="1"/>
</dbReference>
<reference evidence="2 3" key="2">
    <citation type="submission" date="2019-02" db="EMBL/GenBank/DDBJ databases">
        <title>'Lichenibacterium ramalinii' gen. nov. sp. nov., 'Lichenibacterium minor' gen. nov. sp. nov.</title>
        <authorList>
            <person name="Pankratov T."/>
        </authorList>
    </citation>
    <scope>NUCLEOTIDE SEQUENCE [LARGE SCALE GENOMIC DNA]</scope>
    <source>
        <strain evidence="2 3">RmlP026</strain>
    </source>
</reference>
<dbReference type="InterPro" id="IPR002178">
    <property type="entry name" value="PTS_EIIA_type-2_dom"/>
</dbReference>
<accession>A0A4Q2TZD7</accession>
<sequence length="153" mass="16679">MERSMQIVDLLAPEDVVLDLRIQDKRRLVDEIARLCAKSADLEASTIAEALNARERLGSTGMGSGIALPHARLASLKRTFGLFIRLKAPVEFDAIDGQRVDLVFVLLLPERSQGDHLNALACVSRKLRDGLVRAALHDVWDAAGAYAILVGVP</sequence>
<dbReference type="GO" id="GO:0030295">
    <property type="term" value="F:protein kinase activator activity"/>
    <property type="evidence" value="ECO:0007669"/>
    <property type="project" value="TreeGrafter"/>
</dbReference>
<dbReference type="EMBL" id="QYBB01000052">
    <property type="protein sequence ID" value="RYC29442.1"/>
    <property type="molecule type" value="Genomic_DNA"/>
</dbReference>
<evidence type="ECO:0000259" key="1">
    <source>
        <dbReference type="PROSITE" id="PS51094"/>
    </source>
</evidence>
<reference evidence="2 3" key="1">
    <citation type="submission" date="2018-12" db="EMBL/GenBank/DDBJ databases">
        <authorList>
            <person name="Grouzdev D.S."/>
            <person name="Krutkina M.S."/>
        </authorList>
    </citation>
    <scope>NUCLEOTIDE SEQUENCE [LARGE SCALE GENOMIC DNA]</scope>
    <source>
        <strain evidence="2 3">RmlP026</strain>
    </source>
</reference>
<evidence type="ECO:0000313" key="2">
    <source>
        <dbReference type="EMBL" id="RYC29442.1"/>
    </source>
</evidence>
<dbReference type="InterPro" id="IPR016152">
    <property type="entry name" value="PTrfase/Anion_transptr"/>
</dbReference>
<evidence type="ECO:0000313" key="3">
    <source>
        <dbReference type="Proteomes" id="UP000290759"/>
    </source>
</evidence>
<dbReference type="PANTHER" id="PTHR47738:SF1">
    <property type="entry name" value="NITROGEN REGULATORY PROTEIN"/>
    <property type="match status" value="1"/>
</dbReference>
<dbReference type="OrthoDB" id="95460at2"/>
<dbReference type="PROSITE" id="PS00372">
    <property type="entry name" value="PTS_EIIA_TYPE_2_HIS"/>
    <property type="match status" value="1"/>
</dbReference>
<gene>
    <name evidence="2" type="ORF">D3273_23885</name>
</gene>
<comment type="caution">
    <text evidence="2">The sequence shown here is derived from an EMBL/GenBank/DDBJ whole genome shotgun (WGS) entry which is preliminary data.</text>
</comment>
<name>A0A4Q2TZD7_9HYPH</name>
<keyword evidence="2" id="KW-0762">Sugar transport</keyword>
<feature type="domain" description="PTS EIIA type-2" evidence="1">
    <location>
        <begin position="9"/>
        <end position="152"/>
    </location>
</feature>
<dbReference type="AlphaFoldDB" id="A0A4Q2TZD7"/>
<dbReference type="Pfam" id="PF00359">
    <property type="entry name" value="PTS_EIIA_2"/>
    <property type="match status" value="1"/>
</dbReference>
<organism evidence="2 3">
    <name type="scientific">Lichenibacterium minor</name>
    <dbReference type="NCBI Taxonomy" id="2316528"/>
    <lineage>
        <taxon>Bacteria</taxon>
        <taxon>Pseudomonadati</taxon>
        <taxon>Pseudomonadota</taxon>
        <taxon>Alphaproteobacteria</taxon>
        <taxon>Hyphomicrobiales</taxon>
        <taxon>Lichenihabitantaceae</taxon>
        <taxon>Lichenibacterium</taxon>
    </lineage>
</organism>
<dbReference type="InterPro" id="IPR051541">
    <property type="entry name" value="PTS_SugarTrans_NitroReg"/>
</dbReference>
<dbReference type="PROSITE" id="PS51094">
    <property type="entry name" value="PTS_EIIA_TYPE_2"/>
    <property type="match status" value="1"/>
</dbReference>
<dbReference type="CDD" id="cd00211">
    <property type="entry name" value="PTS_IIA_fru"/>
    <property type="match status" value="1"/>
</dbReference>
<proteinExistence type="predicted"/>
<keyword evidence="3" id="KW-1185">Reference proteome</keyword>
<keyword evidence="2" id="KW-0813">Transport</keyword>
<dbReference type="Proteomes" id="UP000290759">
    <property type="component" value="Unassembled WGS sequence"/>
</dbReference>
<dbReference type="Gene3D" id="3.40.930.10">
    <property type="entry name" value="Mannitol-specific EII, Chain A"/>
    <property type="match status" value="1"/>
</dbReference>